<dbReference type="SUPFAM" id="SSF54529">
    <property type="entry name" value="Mitochondrial glycoprotein MAM33-like"/>
    <property type="match status" value="1"/>
</dbReference>
<accession>W6MR31</accession>
<dbReference type="HOGENOM" id="CLU_943550_0_0_1"/>
<dbReference type="AlphaFoldDB" id="W6MR31"/>
<reference evidence="1" key="1">
    <citation type="submission" date="2013-12" db="EMBL/GenBank/DDBJ databases">
        <authorList>
            <person name="Genoscope - CEA"/>
        </authorList>
    </citation>
    <scope>NUCLEOTIDE SEQUENCE</scope>
    <source>
        <strain evidence="1">CBS 1993</strain>
    </source>
</reference>
<protein>
    <recommendedName>
        <fullName evidence="3">Mitochondrial acidic protein MAM33</fullName>
    </recommendedName>
</protein>
<dbReference type="Gene3D" id="3.10.280.10">
    <property type="entry name" value="Mitochondrial glycoprotein"/>
    <property type="match status" value="1"/>
</dbReference>
<gene>
    <name evidence="1" type="ORF">KUCA_T00005153001</name>
</gene>
<dbReference type="STRING" id="1382522.W6MR31"/>
<dbReference type="PANTHER" id="PTHR10826">
    <property type="entry name" value="COMPLEMENT COMPONENT 1"/>
    <property type="match status" value="1"/>
</dbReference>
<sequence length="295" mass="33695">MTLMPYNLLFSQQISAFDPQVMILPRSAIGRLSRLNVPFYGPRLVTRVALSRYGIFNTPVSFSSACPVLEKDEAKLNMAAQLSNEIEIVEIDTDLHLEVEREAVKSFKESGYELDNELCENILVLSKHLKPHLKSAIFFDPNEVSRVVESHYMASAIQRQQMMEGVEVEAIEEDLEEYINLNVILSDEKKQTALGIHCALQLNSPEVLHIQRAIPYSDSDLALSMSSESLFQKNSVYTGRDFSELNQDLVEAMERYLRETVGVNQHLVEFILEVSGVKEDDDYHEWLKDLLKFFS</sequence>
<dbReference type="Proteomes" id="UP000019384">
    <property type="component" value="Unassembled WGS sequence"/>
</dbReference>
<dbReference type="EMBL" id="HG793130">
    <property type="protein sequence ID" value="CDK29166.1"/>
    <property type="molecule type" value="Genomic_DNA"/>
</dbReference>
<dbReference type="GeneID" id="34522543"/>
<evidence type="ECO:0000313" key="1">
    <source>
        <dbReference type="EMBL" id="CDK29166.1"/>
    </source>
</evidence>
<dbReference type="Pfam" id="PF02330">
    <property type="entry name" value="MAM33"/>
    <property type="match status" value="1"/>
</dbReference>
<reference evidence="1" key="2">
    <citation type="submission" date="2014-02" db="EMBL/GenBank/DDBJ databases">
        <title>Complete DNA sequence of /Kuraishia capsulata/ illustrates novel genomic features among budding yeasts (/Saccharomycotina/).</title>
        <authorList>
            <person name="Morales L."/>
            <person name="Noel B."/>
            <person name="Porcel B."/>
            <person name="Marcet-Houben M."/>
            <person name="Hullo M-F."/>
            <person name="Sacerdot C."/>
            <person name="Tekaia F."/>
            <person name="Leh-Louis V."/>
            <person name="Despons L."/>
            <person name="Khanna V."/>
            <person name="Aury J-M."/>
            <person name="Barbe V."/>
            <person name="Couloux A."/>
            <person name="Labadie K."/>
            <person name="Pelletier E."/>
            <person name="Souciet J-L."/>
            <person name="Boekhout T."/>
            <person name="Gabaldon T."/>
            <person name="Wincker P."/>
            <person name="Dujon B."/>
        </authorList>
    </citation>
    <scope>NUCLEOTIDE SEQUENCE</scope>
    <source>
        <strain evidence="1">CBS 1993</strain>
    </source>
</reference>
<organism evidence="1 2">
    <name type="scientific">Kuraishia capsulata CBS 1993</name>
    <dbReference type="NCBI Taxonomy" id="1382522"/>
    <lineage>
        <taxon>Eukaryota</taxon>
        <taxon>Fungi</taxon>
        <taxon>Dikarya</taxon>
        <taxon>Ascomycota</taxon>
        <taxon>Saccharomycotina</taxon>
        <taxon>Pichiomycetes</taxon>
        <taxon>Pichiales</taxon>
        <taxon>Pichiaceae</taxon>
        <taxon>Kuraishia</taxon>
    </lineage>
</organism>
<proteinExistence type="predicted"/>
<keyword evidence="2" id="KW-1185">Reference proteome</keyword>
<evidence type="ECO:0008006" key="3">
    <source>
        <dbReference type="Google" id="ProtNLM"/>
    </source>
</evidence>
<dbReference type="RefSeq" id="XP_022461155.1">
    <property type="nucleotide sequence ID" value="XM_022606310.1"/>
</dbReference>
<name>W6MR31_9ASCO</name>
<dbReference type="GO" id="GO:0042256">
    <property type="term" value="P:cytosolic ribosome assembly"/>
    <property type="evidence" value="ECO:0007669"/>
    <property type="project" value="TreeGrafter"/>
</dbReference>
<dbReference type="GO" id="GO:0005759">
    <property type="term" value="C:mitochondrial matrix"/>
    <property type="evidence" value="ECO:0007669"/>
    <property type="project" value="InterPro"/>
</dbReference>
<dbReference type="InterPro" id="IPR036561">
    <property type="entry name" value="MAM33_sf"/>
</dbReference>
<dbReference type="InterPro" id="IPR003428">
    <property type="entry name" value="MAM33"/>
</dbReference>
<dbReference type="PANTHER" id="PTHR10826:SF1">
    <property type="entry name" value="COMPLEMENT COMPONENT 1 Q SUBCOMPONENT-BINDING PROTEIN, MITOCHONDRIAL"/>
    <property type="match status" value="1"/>
</dbReference>
<dbReference type="OrthoDB" id="278212at2759"/>
<evidence type="ECO:0000313" key="2">
    <source>
        <dbReference type="Proteomes" id="UP000019384"/>
    </source>
</evidence>